<organism evidence="2 3">
    <name type="scientific">Tremella mesenterica</name>
    <name type="common">Jelly fungus</name>
    <dbReference type="NCBI Taxonomy" id="5217"/>
    <lineage>
        <taxon>Eukaryota</taxon>
        <taxon>Fungi</taxon>
        <taxon>Dikarya</taxon>
        <taxon>Basidiomycota</taxon>
        <taxon>Agaricomycotina</taxon>
        <taxon>Tremellomycetes</taxon>
        <taxon>Tremellales</taxon>
        <taxon>Tremellaceae</taxon>
        <taxon>Tremella</taxon>
    </lineage>
</organism>
<evidence type="ECO:0000256" key="1">
    <source>
        <dbReference type="SAM" id="MobiDB-lite"/>
    </source>
</evidence>
<reference evidence="2 3" key="1">
    <citation type="submission" date="2016-06" db="EMBL/GenBank/DDBJ databases">
        <title>Evolution of pathogenesis and genome organization in the Tremellales.</title>
        <authorList>
            <person name="Cuomo C."/>
            <person name="Litvintseva A."/>
            <person name="Heitman J."/>
            <person name="Chen Y."/>
            <person name="Sun S."/>
            <person name="Springer D."/>
            <person name="Dromer F."/>
            <person name="Young S."/>
            <person name="Zeng Q."/>
            <person name="Chapman S."/>
            <person name="Gujja S."/>
            <person name="Saif S."/>
            <person name="Birren B."/>
        </authorList>
    </citation>
    <scope>NUCLEOTIDE SEQUENCE [LARGE SCALE GENOMIC DNA]</scope>
    <source>
        <strain evidence="2 3">ATCC 28783</strain>
    </source>
</reference>
<feature type="compositionally biased region" description="Polar residues" evidence="1">
    <location>
        <begin position="243"/>
        <end position="262"/>
    </location>
</feature>
<evidence type="ECO:0000313" key="3">
    <source>
        <dbReference type="Proteomes" id="UP000289152"/>
    </source>
</evidence>
<feature type="region of interest" description="Disordered" evidence="1">
    <location>
        <begin position="385"/>
        <end position="411"/>
    </location>
</feature>
<dbReference type="EMBL" id="SDIL01000050">
    <property type="protein sequence ID" value="RXK38262.1"/>
    <property type="molecule type" value="Genomic_DNA"/>
</dbReference>
<feature type="region of interest" description="Disordered" evidence="1">
    <location>
        <begin position="466"/>
        <end position="503"/>
    </location>
</feature>
<feature type="compositionally biased region" description="Polar residues" evidence="1">
    <location>
        <begin position="26"/>
        <end position="39"/>
    </location>
</feature>
<feature type="compositionally biased region" description="Polar residues" evidence="1">
    <location>
        <begin position="1"/>
        <end position="12"/>
    </location>
</feature>
<accession>A0A4Q1BKW4</accession>
<sequence>MRGISTNLTRGSESGVMKRFRLVDNPNKTQDSHISNSYDKLSHSHKSQHSRPCSLDEKRYSTTSSRSLRPTISSKECQSSRFLSTQSRSLETLSSTRSRPSETLSSTRSRPSSTQSRPSTSSSTRYQDCPSPQPTSHQGIPNEYSHHSITDNQTYDTSINSKPTYRTGKHRNISGISVAHKLNRSYEPLDIMEKRGSVMSSRKRVDQVDPRNCSKRMTPTSNSLEKWYDQTTPSTRSSTSSTHMTPCSSRLSSTVMTPSTTQSGYRYDRSSSRRSSRPASSTSGLSRSGAMRKSTSSFSGCADSSLVMSRMMCDPSSTTWDKSSSSKVIVPVDKRDRGIHDRSIHHSTQSRDPRWMEKVVEGYQKFSKENREDFGICHVRDTREMRESENERNGRWASHQRQAESDLETGVETNKVGYDLQWEPDTDPDAVGYDPAVEVWKKLEGLVGRKPSVRERGRWVVRPSRSMKQEVTESPESGFHRETDEESVGVGEQRDDISSSRASSASGMKVLSAVDDLPVVRMVSSRRTGGLIPGESEEERRSGRKVVGGESVGMIEKKGERIEEDSYIESFSISDYCENTDTEVIFDMTAPLVSSLSAVASTPANTPCLHRESLQRVNKVMKRRDEKIKEGIIDEISFATSISPLSVIQAQNTPLPLIPSVFSAASSPLTSMTPPNDRGMSSTRLKHNPECLQAPITETNEGEIGKKVLSEKKSLRRKAWNMFKLDSPIIKALRRLDHDSTPDLDQALRAVDNRKIISSRSSVSQGGSDKPPNLGLGLGMNMSSKSTYSLPVIEPRWLRFLKGKEDEELVQVTDLDTGEKHELGLKELEQRGSFRRR</sequence>
<proteinExistence type="predicted"/>
<comment type="caution">
    <text evidence="2">The sequence shown here is derived from an EMBL/GenBank/DDBJ whole genome shotgun (WGS) entry which is preliminary data.</text>
</comment>
<evidence type="ECO:0000313" key="2">
    <source>
        <dbReference type="EMBL" id="RXK38262.1"/>
    </source>
</evidence>
<protein>
    <submittedName>
        <fullName evidence="2">Uncharacterized protein</fullName>
    </submittedName>
</protein>
<gene>
    <name evidence="2" type="ORF">M231_04435</name>
</gene>
<feature type="region of interest" description="Disordered" evidence="1">
    <location>
        <begin position="193"/>
        <end position="301"/>
    </location>
</feature>
<name>A0A4Q1BKW4_TREME</name>
<feature type="compositionally biased region" description="Polar residues" evidence="1">
    <location>
        <begin position="150"/>
        <end position="164"/>
    </location>
</feature>
<feature type="compositionally biased region" description="Low complexity" evidence="1">
    <location>
        <begin position="231"/>
        <end position="242"/>
    </location>
</feature>
<feature type="compositionally biased region" description="Polar residues" evidence="1">
    <location>
        <begin position="61"/>
        <end position="83"/>
    </location>
</feature>
<keyword evidence="3" id="KW-1185">Reference proteome</keyword>
<dbReference type="VEuPathDB" id="FungiDB:TREMEDRAFT_61080"/>
<feature type="compositionally biased region" description="Low complexity" evidence="1">
    <location>
        <begin position="84"/>
        <end position="125"/>
    </location>
</feature>
<dbReference type="AlphaFoldDB" id="A0A4Q1BKW4"/>
<dbReference type="Proteomes" id="UP000289152">
    <property type="component" value="Unassembled WGS sequence"/>
</dbReference>
<feature type="region of interest" description="Disordered" evidence="1">
    <location>
        <begin position="1"/>
        <end position="172"/>
    </location>
</feature>
<feature type="compositionally biased region" description="Low complexity" evidence="1">
    <location>
        <begin position="277"/>
        <end position="289"/>
    </location>
</feature>
<dbReference type="InParanoid" id="A0A4Q1BKW4"/>
<feature type="compositionally biased region" description="Basic and acidic residues" evidence="1">
    <location>
        <begin position="385"/>
        <end position="394"/>
    </location>
</feature>
<feature type="compositionally biased region" description="Polar residues" evidence="1">
    <location>
        <begin position="215"/>
        <end position="224"/>
    </location>
</feature>